<evidence type="ECO:0000313" key="2">
    <source>
        <dbReference type="Proteomes" id="UP001524586"/>
    </source>
</evidence>
<proteinExistence type="predicted"/>
<comment type="caution">
    <text evidence="1">The sequence shown here is derived from an EMBL/GenBank/DDBJ whole genome shotgun (WGS) entry which is preliminary data.</text>
</comment>
<evidence type="ECO:0000313" key="1">
    <source>
        <dbReference type="EMBL" id="MCQ8128229.1"/>
    </source>
</evidence>
<accession>A0ABT1U317</accession>
<reference evidence="1 2" key="1">
    <citation type="submission" date="2022-07" db="EMBL/GenBank/DDBJ databases">
        <title>Methylomonas rivi sp. nov., Methylomonas rosea sp. nov., Methylomonas aureus sp. nov. and Methylomonas subterranea sp. nov., four novel methanotrophs isolated from a freshwater creek and the deep terrestrial subsurface.</title>
        <authorList>
            <person name="Abin C."/>
            <person name="Sankaranarayanan K."/>
            <person name="Garner C."/>
            <person name="Sindelar R."/>
            <person name="Kotary K."/>
            <person name="Garner R."/>
            <person name="Barclay S."/>
            <person name="Lawson P."/>
            <person name="Krumholz L."/>
        </authorList>
    </citation>
    <scope>NUCLEOTIDE SEQUENCE [LARGE SCALE GENOMIC DNA]</scope>
    <source>
        <strain evidence="1 2">WSC-6</strain>
    </source>
</reference>
<organism evidence="1 2">
    <name type="scientific">Methylomonas rivi</name>
    <dbReference type="NCBI Taxonomy" id="2952226"/>
    <lineage>
        <taxon>Bacteria</taxon>
        <taxon>Pseudomonadati</taxon>
        <taxon>Pseudomonadota</taxon>
        <taxon>Gammaproteobacteria</taxon>
        <taxon>Methylococcales</taxon>
        <taxon>Methylococcaceae</taxon>
        <taxon>Methylomonas</taxon>
    </lineage>
</organism>
<protein>
    <submittedName>
        <fullName evidence="1">Uncharacterized protein</fullName>
    </submittedName>
</protein>
<dbReference type="Proteomes" id="UP001524586">
    <property type="component" value="Unassembled WGS sequence"/>
</dbReference>
<dbReference type="EMBL" id="JANIBK010000026">
    <property type="protein sequence ID" value="MCQ8128229.1"/>
    <property type="molecule type" value="Genomic_DNA"/>
</dbReference>
<name>A0ABT1U317_9GAMM</name>
<keyword evidence="2" id="KW-1185">Reference proteome</keyword>
<dbReference type="RefSeq" id="WP_256614607.1">
    <property type="nucleotide sequence ID" value="NZ_JANIBK010000026.1"/>
</dbReference>
<gene>
    <name evidence="1" type="ORF">NP596_07130</name>
</gene>
<sequence>MTPEKIKKNRKKVALDLDTYEKLKTFTRFNGLKLRCTVDTLVDLMLQDEALGKQVVKLSLQKQAEEADT</sequence>